<dbReference type="WBParaSite" id="nRc.2.0.1.t15895-RA">
    <property type="protein sequence ID" value="nRc.2.0.1.t15895-RA"/>
    <property type="gene ID" value="nRc.2.0.1.g15895"/>
</dbReference>
<proteinExistence type="predicted"/>
<dbReference type="Proteomes" id="UP000887565">
    <property type="component" value="Unplaced"/>
</dbReference>
<reference evidence="3" key="1">
    <citation type="submission" date="2022-11" db="UniProtKB">
        <authorList>
            <consortium name="WormBaseParasite"/>
        </authorList>
    </citation>
    <scope>IDENTIFICATION</scope>
</reference>
<feature type="region of interest" description="Disordered" evidence="1">
    <location>
        <begin position="1"/>
        <end position="20"/>
    </location>
</feature>
<keyword evidence="2" id="KW-1185">Reference proteome</keyword>
<dbReference type="AlphaFoldDB" id="A0A915IPU3"/>
<sequence>SQSHAVQKLRRSYKTTETVSEEGRLKQNSLTFCHASQKFQDASQKYLNCVRPITRELQDMEDYKQAYSSVLPVLKLNLEKNSNLVMLSTRYHLKKQSSLVILGKRTKGNGAAFKLNEKSNAI</sequence>
<protein>
    <submittedName>
        <fullName evidence="3">Uncharacterized protein</fullName>
    </submittedName>
</protein>
<accession>A0A915IPU3</accession>
<evidence type="ECO:0000313" key="2">
    <source>
        <dbReference type="Proteomes" id="UP000887565"/>
    </source>
</evidence>
<evidence type="ECO:0000256" key="1">
    <source>
        <dbReference type="SAM" id="MobiDB-lite"/>
    </source>
</evidence>
<organism evidence="2 3">
    <name type="scientific">Romanomermis culicivorax</name>
    <name type="common">Nematode worm</name>
    <dbReference type="NCBI Taxonomy" id="13658"/>
    <lineage>
        <taxon>Eukaryota</taxon>
        <taxon>Metazoa</taxon>
        <taxon>Ecdysozoa</taxon>
        <taxon>Nematoda</taxon>
        <taxon>Enoplea</taxon>
        <taxon>Dorylaimia</taxon>
        <taxon>Mermithida</taxon>
        <taxon>Mermithoidea</taxon>
        <taxon>Mermithidae</taxon>
        <taxon>Romanomermis</taxon>
    </lineage>
</organism>
<name>A0A915IPU3_ROMCU</name>
<evidence type="ECO:0000313" key="3">
    <source>
        <dbReference type="WBParaSite" id="nRc.2.0.1.t15895-RA"/>
    </source>
</evidence>